<reference evidence="2" key="1">
    <citation type="submission" date="2020-06" db="EMBL/GenBank/DDBJ databases">
        <authorList>
            <person name="Li T."/>
            <person name="Hu X."/>
            <person name="Zhang T."/>
            <person name="Song X."/>
            <person name="Zhang H."/>
            <person name="Dai N."/>
            <person name="Sheng W."/>
            <person name="Hou X."/>
            <person name="Wei L."/>
        </authorList>
    </citation>
    <scope>NUCLEOTIDE SEQUENCE</scope>
    <source>
        <strain evidence="2">G01</strain>
        <tissue evidence="2">Leaf</tissue>
    </source>
</reference>
<evidence type="ECO:0000256" key="1">
    <source>
        <dbReference type="SAM" id="MobiDB-lite"/>
    </source>
</evidence>
<evidence type="ECO:0000313" key="2">
    <source>
        <dbReference type="EMBL" id="KAL0369789.1"/>
    </source>
</evidence>
<dbReference type="EMBL" id="JACGWK010000002">
    <property type="protein sequence ID" value="KAL0369789.1"/>
    <property type="molecule type" value="Genomic_DNA"/>
</dbReference>
<dbReference type="AlphaFoldDB" id="A0AAW2QQ51"/>
<name>A0AAW2QQ51_9LAMI</name>
<feature type="compositionally biased region" description="Basic and acidic residues" evidence="1">
    <location>
        <begin position="255"/>
        <end position="277"/>
    </location>
</feature>
<evidence type="ECO:0008006" key="3">
    <source>
        <dbReference type="Google" id="ProtNLM"/>
    </source>
</evidence>
<feature type="region of interest" description="Disordered" evidence="1">
    <location>
        <begin position="328"/>
        <end position="355"/>
    </location>
</feature>
<feature type="region of interest" description="Disordered" evidence="1">
    <location>
        <begin position="254"/>
        <end position="305"/>
    </location>
</feature>
<organism evidence="2">
    <name type="scientific">Sesamum angustifolium</name>
    <dbReference type="NCBI Taxonomy" id="2727405"/>
    <lineage>
        <taxon>Eukaryota</taxon>
        <taxon>Viridiplantae</taxon>
        <taxon>Streptophyta</taxon>
        <taxon>Embryophyta</taxon>
        <taxon>Tracheophyta</taxon>
        <taxon>Spermatophyta</taxon>
        <taxon>Magnoliopsida</taxon>
        <taxon>eudicotyledons</taxon>
        <taxon>Gunneridae</taxon>
        <taxon>Pentapetalae</taxon>
        <taxon>asterids</taxon>
        <taxon>lamiids</taxon>
        <taxon>Lamiales</taxon>
        <taxon>Pedaliaceae</taxon>
        <taxon>Sesamum</taxon>
    </lineage>
</organism>
<proteinExistence type="predicted"/>
<protein>
    <recommendedName>
        <fullName evidence="3">Retrotransposon gag domain-containing protein</fullName>
    </recommendedName>
</protein>
<reference evidence="2" key="2">
    <citation type="journal article" date="2024" name="Plant">
        <title>Genomic evolution and insights into agronomic trait innovations of Sesamum species.</title>
        <authorList>
            <person name="Miao H."/>
            <person name="Wang L."/>
            <person name="Qu L."/>
            <person name="Liu H."/>
            <person name="Sun Y."/>
            <person name="Le M."/>
            <person name="Wang Q."/>
            <person name="Wei S."/>
            <person name="Zheng Y."/>
            <person name="Lin W."/>
            <person name="Duan Y."/>
            <person name="Cao H."/>
            <person name="Xiong S."/>
            <person name="Wang X."/>
            <person name="Wei L."/>
            <person name="Li C."/>
            <person name="Ma Q."/>
            <person name="Ju M."/>
            <person name="Zhao R."/>
            <person name="Li G."/>
            <person name="Mu C."/>
            <person name="Tian Q."/>
            <person name="Mei H."/>
            <person name="Zhang T."/>
            <person name="Gao T."/>
            <person name="Zhang H."/>
        </authorList>
    </citation>
    <scope>NUCLEOTIDE SEQUENCE</scope>
    <source>
        <strain evidence="2">G01</strain>
    </source>
</reference>
<comment type="caution">
    <text evidence="2">The sequence shown here is derived from an EMBL/GenBank/DDBJ whole genome shotgun (WGS) entry which is preliminary data.</text>
</comment>
<accession>A0AAW2QQ51</accession>
<sequence>MERLKSRTRRNPCDKWYQSQVPTGSEDFWAMADQTSLRNRVAELVSQVQRMLELLGQAPESPPVALFPLVNTLHMRAETLQKVVGEWPEMLDERVTSVVEEASILTDAAEVRVDGIQAKVNLLKRVVGRDEDRDPMSKVKVPDPKPFCGARSAKELENFLWDMETYFKRLAFQRLRRVSLRKLKHVGTMRDYVKEFSSLMLDIHDMSEDDKLFNFLSGSQTWAQTELRRQGVKDLSSAIVAADQLVDFWVTSNSDPEKKKKDSGKEKGKSCKGWKDGKFKKKKNSEVTRSGNKETAQPNADKTKNGCYLCNGRMRDCPKREKLNALVAEEDDDEGGSTMVNPLQLVSAMQERPPK</sequence>
<feature type="compositionally biased region" description="Polar residues" evidence="1">
    <location>
        <begin position="287"/>
        <end position="300"/>
    </location>
</feature>
<gene>
    <name evidence="2" type="ORF">Sangu_0297000</name>
</gene>